<comment type="caution">
    <text evidence="1">The sequence shown here is derived from an EMBL/GenBank/DDBJ whole genome shotgun (WGS) entry which is preliminary data.</text>
</comment>
<keyword evidence="2" id="KW-1185">Reference proteome</keyword>
<accession>A0ABP2T8P9</accession>
<dbReference type="EMBL" id="AHMH02000080">
    <property type="protein sequence ID" value="EMN00695.1"/>
    <property type="molecule type" value="Genomic_DNA"/>
</dbReference>
<evidence type="ECO:0000313" key="1">
    <source>
        <dbReference type="EMBL" id="EMN00695.1"/>
    </source>
</evidence>
<gene>
    <name evidence="1" type="ORF">LEP1GSC035_1871</name>
</gene>
<dbReference type="Proteomes" id="UP000012099">
    <property type="component" value="Unassembled WGS sequence"/>
</dbReference>
<proteinExistence type="predicted"/>
<protein>
    <submittedName>
        <fullName evidence="1">Uncharacterized protein</fullName>
    </submittedName>
</protein>
<sequence length="87" mass="10371">MPLVFSYEIDPTTVDLSDFRITTKKDENFYSPHSLEQFELRTILLIGQFGDHPYNEVTIVDELKKQGWTKFSSDKKEQTRYIFFTVR</sequence>
<evidence type="ECO:0000313" key="2">
    <source>
        <dbReference type="Proteomes" id="UP000012099"/>
    </source>
</evidence>
<reference evidence="1 2" key="1">
    <citation type="submission" date="2013-01" db="EMBL/GenBank/DDBJ databases">
        <authorList>
            <person name="Harkins D.M."/>
            <person name="Durkin A.S."/>
            <person name="Brinkac L.M."/>
            <person name="Haft D.H."/>
            <person name="Selengut J.D."/>
            <person name="Sanka R."/>
            <person name="DePew J."/>
            <person name="Purushe J."/>
            <person name="Whelen A.C."/>
            <person name="Vinetz J.M."/>
            <person name="Sutton G.G."/>
            <person name="Nierman W.C."/>
            <person name="Fouts D.E."/>
        </authorList>
    </citation>
    <scope>NUCLEOTIDE SEQUENCE [LARGE SCALE GENOMIC DNA]</scope>
    <source>
        <strain evidence="1 2">2007001578</strain>
    </source>
</reference>
<organism evidence="1 2">
    <name type="scientific">Leptospira noguchii str. 2007001578</name>
    <dbReference type="NCBI Taxonomy" id="1049974"/>
    <lineage>
        <taxon>Bacteria</taxon>
        <taxon>Pseudomonadati</taxon>
        <taxon>Spirochaetota</taxon>
        <taxon>Spirochaetia</taxon>
        <taxon>Leptospirales</taxon>
        <taxon>Leptospiraceae</taxon>
        <taxon>Leptospira</taxon>
    </lineage>
</organism>
<name>A0ABP2T8P9_9LEPT</name>